<sequence>MIDARTHAWLRPLVAVFVGAVFFLPLYLVLVNVFKPGADIVPHPAALPLPPTLDNISAVLSRPDHLFTYGLINSVAVTALSITVLTVLSAMLGHYLARSRHVLAKITLVTLLCGLMIPAPVILAPITIVLKSLGLMTTLQGLVLVNVGYYVPFGVLLFMGFVRSVPLELEEAAELDGAGKMRVFWQVVFPLLRPASASVLIFLGVWIWNDFLTPLIILGPDSGTTVTVGVYRAIGQYQSDFGSVFAFMFLATLPILLFYLVLQKNFVKGLTGGAVKG</sequence>
<evidence type="ECO:0000256" key="1">
    <source>
        <dbReference type="ARBA" id="ARBA00004651"/>
    </source>
</evidence>
<keyword evidence="6 7" id="KW-0472">Membrane</keyword>
<feature type="transmembrane region" description="Helical" evidence="7">
    <location>
        <begin position="241"/>
        <end position="262"/>
    </location>
</feature>
<dbReference type="InterPro" id="IPR035906">
    <property type="entry name" value="MetI-like_sf"/>
</dbReference>
<dbReference type="InterPro" id="IPR000515">
    <property type="entry name" value="MetI-like"/>
</dbReference>
<evidence type="ECO:0000256" key="5">
    <source>
        <dbReference type="ARBA" id="ARBA00022989"/>
    </source>
</evidence>
<comment type="subcellular location">
    <subcellularLocation>
        <location evidence="1 7">Cell membrane</location>
        <topology evidence="1 7">Multi-pass membrane protein</topology>
    </subcellularLocation>
</comment>
<dbReference type="EMBL" id="JBHSFN010000041">
    <property type="protein sequence ID" value="MFC4592064.1"/>
    <property type="molecule type" value="Genomic_DNA"/>
</dbReference>
<evidence type="ECO:0000256" key="7">
    <source>
        <dbReference type="RuleBase" id="RU363032"/>
    </source>
</evidence>
<dbReference type="PANTHER" id="PTHR43744">
    <property type="entry name" value="ABC TRANSPORTER PERMEASE PROTEIN MG189-RELATED-RELATED"/>
    <property type="match status" value="1"/>
</dbReference>
<feature type="transmembrane region" description="Helical" evidence="7">
    <location>
        <begin position="183"/>
        <end position="208"/>
    </location>
</feature>
<gene>
    <name evidence="9" type="ORF">ACFO8L_38665</name>
</gene>
<dbReference type="Pfam" id="PF00528">
    <property type="entry name" value="BPD_transp_1"/>
    <property type="match status" value="1"/>
</dbReference>
<feature type="domain" description="ABC transmembrane type-1" evidence="8">
    <location>
        <begin position="71"/>
        <end position="262"/>
    </location>
</feature>
<accession>A0ABV9EVB2</accession>
<dbReference type="PANTHER" id="PTHR43744:SF12">
    <property type="entry name" value="ABC TRANSPORTER PERMEASE PROTEIN MG189-RELATED"/>
    <property type="match status" value="1"/>
</dbReference>
<reference evidence="10" key="1">
    <citation type="journal article" date="2019" name="Int. J. Syst. Evol. Microbiol.">
        <title>The Global Catalogue of Microorganisms (GCM) 10K type strain sequencing project: providing services to taxonomists for standard genome sequencing and annotation.</title>
        <authorList>
            <consortium name="The Broad Institute Genomics Platform"/>
            <consortium name="The Broad Institute Genome Sequencing Center for Infectious Disease"/>
            <person name="Wu L."/>
            <person name="Ma J."/>
        </authorList>
    </citation>
    <scope>NUCLEOTIDE SEQUENCE [LARGE SCALE GENOMIC DNA]</scope>
    <source>
        <strain evidence="10">CCUG 49560</strain>
    </source>
</reference>
<organism evidence="9 10">
    <name type="scientific">Sphaerisporangium corydalis</name>
    <dbReference type="NCBI Taxonomy" id="1441875"/>
    <lineage>
        <taxon>Bacteria</taxon>
        <taxon>Bacillati</taxon>
        <taxon>Actinomycetota</taxon>
        <taxon>Actinomycetes</taxon>
        <taxon>Streptosporangiales</taxon>
        <taxon>Streptosporangiaceae</taxon>
        <taxon>Sphaerisporangium</taxon>
    </lineage>
</organism>
<evidence type="ECO:0000259" key="8">
    <source>
        <dbReference type="PROSITE" id="PS50928"/>
    </source>
</evidence>
<feature type="transmembrane region" description="Helical" evidence="7">
    <location>
        <begin position="71"/>
        <end position="96"/>
    </location>
</feature>
<dbReference type="Proteomes" id="UP001595891">
    <property type="component" value="Unassembled WGS sequence"/>
</dbReference>
<keyword evidence="4 7" id="KW-0812">Transmembrane</keyword>
<keyword evidence="10" id="KW-1185">Reference proteome</keyword>
<keyword evidence="3" id="KW-1003">Cell membrane</keyword>
<name>A0ABV9EVB2_9ACTN</name>
<dbReference type="Gene3D" id="1.10.3720.10">
    <property type="entry name" value="MetI-like"/>
    <property type="match status" value="1"/>
</dbReference>
<comment type="similarity">
    <text evidence="7">Belongs to the binding-protein-dependent transport system permease family.</text>
</comment>
<evidence type="ECO:0000313" key="9">
    <source>
        <dbReference type="EMBL" id="MFC4592064.1"/>
    </source>
</evidence>
<keyword evidence="2 7" id="KW-0813">Transport</keyword>
<dbReference type="SUPFAM" id="SSF161098">
    <property type="entry name" value="MetI-like"/>
    <property type="match status" value="1"/>
</dbReference>
<evidence type="ECO:0000313" key="10">
    <source>
        <dbReference type="Proteomes" id="UP001595891"/>
    </source>
</evidence>
<proteinExistence type="inferred from homology"/>
<feature type="transmembrane region" description="Helical" evidence="7">
    <location>
        <begin position="12"/>
        <end position="34"/>
    </location>
</feature>
<feature type="transmembrane region" description="Helical" evidence="7">
    <location>
        <begin position="142"/>
        <end position="162"/>
    </location>
</feature>
<evidence type="ECO:0000256" key="3">
    <source>
        <dbReference type="ARBA" id="ARBA00022475"/>
    </source>
</evidence>
<feature type="transmembrane region" description="Helical" evidence="7">
    <location>
        <begin position="108"/>
        <end position="130"/>
    </location>
</feature>
<dbReference type="CDD" id="cd06261">
    <property type="entry name" value="TM_PBP2"/>
    <property type="match status" value="1"/>
</dbReference>
<dbReference type="RefSeq" id="WP_262847265.1">
    <property type="nucleotide sequence ID" value="NZ_JANZYP010000060.1"/>
</dbReference>
<evidence type="ECO:0000256" key="4">
    <source>
        <dbReference type="ARBA" id="ARBA00022692"/>
    </source>
</evidence>
<evidence type="ECO:0000256" key="2">
    <source>
        <dbReference type="ARBA" id="ARBA00022448"/>
    </source>
</evidence>
<comment type="caution">
    <text evidence="9">The sequence shown here is derived from an EMBL/GenBank/DDBJ whole genome shotgun (WGS) entry which is preliminary data.</text>
</comment>
<keyword evidence="5 7" id="KW-1133">Transmembrane helix</keyword>
<dbReference type="PROSITE" id="PS50928">
    <property type="entry name" value="ABC_TM1"/>
    <property type="match status" value="1"/>
</dbReference>
<protein>
    <submittedName>
        <fullName evidence="9">Carbohydrate ABC transporter permease</fullName>
    </submittedName>
</protein>
<evidence type="ECO:0000256" key="6">
    <source>
        <dbReference type="ARBA" id="ARBA00023136"/>
    </source>
</evidence>